<sequence length="24" mass="2832">MYICQIYFCNTVLYSSKLETLVSL</sequence>
<protein>
    <submittedName>
        <fullName evidence="1">Uncharacterized protein</fullName>
    </submittedName>
</protein>
<accession>A0A0E9VLI0</accession>
<proteinExistence type="predicted"/>
<dbReference type="AlphaFoldDB" id="A0A0E9VLI0"/>
<organism evidence="1">
    <name type="scientific">Anguilla anguilla</name>
    <name type="common">European freshwater eel</name>
    <name type="synonym">Muraena anguilla</name>
    <dbReference type="NCBI Taxonomy" id="7936"/>
    <lineage>
        <taxon>Eukaryota</taxon>
        <taxon>Metazoa</taxon>
        <taxon>Chordata</taxon>
        <taxon>Craniata</taxon>
        <taxon>Vertebrata</taxon>
        <taxon>Euteleostomi</taxon>
        <taxon>Actinopterygii</taxon>
        <taxon>Neopterygii</taxon>
        <taxon>Teleostei</taxon>
        <taxon>Anguilliformes</taxon>
        <taxon>Anguillidae</taxon>
        <taxon>Anguilla</taxon>
    </lineage>
</organism>
<reference evidence="1" key="1">
    <citation type="submission" date="2014-11" db="EMBL/GenBank/DDBJ databases">
        <authorList>
            <person name="Amaro Gonzalez C."/>
        </authorList>
    </citation>
    <scope>NUCLEOTIDE SEQUENCE</scope>
</reference>
<name>A0A0E9VLI0_ANGAN</name>
<dbReference type="EMBL" id="GBXM01029665">
    <property type="protein sequence ID" value="JAH78912.1"/>
    <property type="molecule type" value="Transcribed_RNA"/>
</dbReference>
<reference evidence="1" key="2">
    <citation type="journal article" date="2015" name="Fish Shellfish Immunol.">
        <title>Early steps in the European eel (Anguilla anguilla)-Vibrio vulnificus interaction in the gills: Role of the RtxA13 toxin.</title>
        <authorList>
            <person name="Callol A."/>
            <person name="Pajuelo D."/>
            <person name="Ebbesson L."/>
            <person name="Teles M."/>
            <person name="MacKenzie S."/>
            <person name="Amaro C."/>
        </authorList>
    </citation>
    <scope>NUCLEOTIDE SEQUENCE</scope>
</reference>
<evidence type="ECO:0000313" key="1">
    <source>
        <dbReference type="EMBL" id="JAH78912.1"/>
    </source>
</evidence>